<evidence type="ECO:0000313" key="11">
    <source>
        <dbReference type="Proteomes" id="UP001562354"/>
    </source>
</evidence>
<dbReference type="Proteomes" id="UP001562354">
    <property type="component" value="Unassembled WGS sequence"/>
</dbReference>
<dbReference type="EMBL" id="JBFMKM010000014">
    <property type="protein sequence ID" value="KAL1297791.1"/>
    <property type="molecule type" value="Genomic_DNA"/>
</dbReference>
<dbReference type="SUPFAM" id="SSF54593">
    <property type="entry name" value="Glyoxalase/Bleomycin resistance protein/Dihydroxybiphenyl dioxygenase"/>
    <property type="match status" value="2"/>
</dbReference>
<sequence>MLRNISRNLPHISQELCCIHQRIITRTSTAQPFVKQFNTRLAVNSPTKSYSTSVPLLAKMSDPSKYLLNHTMIRVKDPQGSVKFYEHLGMKLINKIDNPDAKFCLYFLAFDGPNSVSNGKHWTNREGIIELTHNYGTEDDPNYKITNGNTDPHKGFGHICISVDNIQAACQRIEDAGYKFQKKLTDGRMRSIAFALDPDGYWVEIIGQNPVEKTEGIKETDTTKTRMNHTMIRVKDPEKSLSFYKDTMGMKLMRVSENKDAEFNLYFLGYGPDAPSSSPNGVNPVADREGLLELTWNYGTEKQEGQVYHNGNDEPQGFGHICLSVDDLEKACERFEEKGVNWKKRLTDGRMKNIAFVLDPDNYWIEVVQNEAIKRTSNW</sequence>
<evidence type="ECO:0000313" key="10">
    <source>
        <dbReference type="EMBL" id="KAL1297791.1"/>
    </source>
</evidence>
<keyword evidence="7 8" id="KW-0456">Lyase</keyword>
<dbReference type="CDD" id="cd07233">
    <property type="entry name" value="GlxI_Zn"/>
    <property type="match status" value="2"/>
</dbReference>
<comment type="similarity">
    <text evidence="3 8">Belongs to the glyoxalase I family.</text>
</comment>
<comment type="pathway">
    <text evidence="2 8">Secondary metabolite metabolism; methylglyoxal degradation; (R)-lactate from methylglyoxal: step 1/2.</text>
</comment>
<dbReference type="GeneID" id="95980025"/>
<dbReference type="Gene3D" id="3.10.180.10">
    <property type="entry name" value="2,3-Dihydroxybiphenyl 1,2-Dioxygenase, domain 1"/>
    <property type="match status" value="2"/>
</dbReference>
<keyword evidence="11" id="KW-1185">Reference proteome</keyword>
<keyword evidence="6 8" id="KW-0862">Zinc</keyword>
<dbReference type="InterPro" id="IPR004361">
    <property type="entry name" value="Glyoxalase_1"/>
</dbReference>
<comment type="caution">
    <text evidence="10">The sequence shown here is derived from an EMBL/GenBank/DDBJ whole genome shotgun (WGS) entry which is preliminary data.</text>
</comment>
<comment type="function">
    <text evidence="8">Catalyzes the conversion of hemimercaptal, formed from methylglyoxal and glutathione, to S-lactoylglutathione.</text>
</comment>
<accession>A0ABR3P521</accession>
<organism evidence="10 11">
    <name type="scientific">Neodothiora populina</name>
    <dbReference type="NCBI Taxonomy" id="2781224"/>
    <lineage>
        <taxon>Eukaryota</taxon>
        <taxon>Fungi</taxon>
        <taxon>Dikarya</taxon>
        <taxon>Ascomycota</taxon>
        <taxon>Pezizomycotina</taxon>
        <taxon>Dothideomycetes</taxon>
        <taxon>Dothideomycetidae</taxon>
        <taxon>Dothideales</taxon>
        <taxon>Dothioraceae</taxon>
        <taxon>Neodothiora</taxon>
    </lineage>
</organism>
<dbReference type="InterPro" id="IPR004360">
    <property type="entry name" value="Glyas_Fos-R_dOase_dom"/>
</dbReference>
<evidence type="ECO:0000256" key="6">
    <source>
        <dbReference type="ARBA" id="ARBA00022833"/>
    </source>
</evidence>
<evidence type="ECO:0000256" key="3">
    <source>
        <dbReference type="ARBA" id="ARBA00010363"/>
    </source>
</evidence>
<dbReference type="PANTHER" id="PTHR10374:SF30">
    <property type="entry name" value="LACTOYLGLUTATHIONE LYASE"/>
    <property type="match status" value="1"/>
</dbReference>
<dbReference type="InterPro" id="IPR037523">
    <property type="entry name" value="VOC_core"/>
</dbReference>
<dbReference type="EC" id="4.4.1.5" evidence="4 8"/>
<comment type="catalytic activity">
    <reaction evidence="8">
        <text>(R)-S-lactoylglutathione = methylglyoxal + glutathione</text>
        <dbReference type="Rhea" id="RHEA:19069"/>
        <dbReference type="ChEBI" id="CHEBI:17158"/>
        <dbReference type="ChEBI" id="CHEBI:57474"/>
        <dbReference type="ChEBI" id="CHEBI:57925"/>
        <dbReference type="EC" id="4.4.1.5"/>
    </reaction>
</comment>
<evidence type="ECO:0000256" key="8">
    <source>
        <dbReference type="RuleBase" id="RU361179"/>
    </source>
</evidence>
<dbReference type="RefSeq" id="XP_069197473.1">
    <property type="nucleotide sequence ID" value="XM_069346266.1"/>
</dbReference>
<evidence type="ECO:0000256" key="4">
    <source>
        <dbReference type="ARBA" id="ARBA00012081"/>
    </source>
</evidence>
<evidence type="ECO:0000256" key="5">
    <source>
        <dbReference type="ARBA" id="ARBA00022723"/>
    </source>
</evidence>
<gene>
    <name evidence="10" type="ORF">AAFC00_006326</name>
</gene>
<evidence type="ECO:0000256" key="2">
    <source>
        <dbReference type="ARBA" id="ARBA00005008"/>
    </source>
</evidence>
<evidence type="ECO:0000256" key="7">
    <source>
        <dbReference type="ARBA" id="ARBA00023239"/>
    </source>
</evidence>
<dbReference type="NCBIfam" id="TIGR00068">
    <property type="entry name" value="glyox_I"/>
    <property type="match status" value="2"/>
</dbReference>
<dbReference type="Pfam" id="PF00903">
    <property type="entry name" value="Glyoxalase"/>
    <property type="match status" value="2"/>
</dbReference>
<dbReference type="PROSITE" id="PS00934">
    <property type="entry name" value="GLYOXALASE_I_1"/>
    <property type="match status" value="2"/>
</dbReference>
<evidence type="ECO:0000256" key="1">
    <source>
        <dbReference type="ARBA" id="ARBA00001947"/>
    </source>
</evidence>
<dbReference type="PROSITE" id="PS00935">
    <property type="entry name" value="GLYOXALASE_I_2"/>
    <property type="match status" value="2"/>
</dbReference>
<feature type="domain" description="VOC" evidence="9">
    <location>
        <begin position="226"/>
        <end position="370"/>
    </location>
</feature>
<reference evidence="10 11" key="1">
    <citation type="submission" date="2024-07" db="EMBL/GenBank/DDBJ databases">
        <title>Draft sequence of the Neodothiora populina.</title>
        <authorList>
            <person name="Drown D.D."/>
            <person name="Schuette U.S."/>
            <person name="Buechlein A.B."/>
            <person name="Rusch D.R."/>
            <person name="Winton L.W."/>
            <person name="Adams G.A."/>
        </authorList>
    </citation>
    <scope>NUCLEOTIDE SEQUENCE [LARGE SCALE GENOMIC DNA]</scope>
    <source>
        <strain evidence="10 11">CPC 39397</strain>
    </source>
</reference>
<protein>
    <recommendedName>
        <fullName evidence="4 8">Lactoylglutathione lyase</fullName>
        <ecNumber evidence="4 8">4.4.1.5</ecNumber>
    </recommendedName>
    <alternativeName>
        <fullName evidence="8">Glyoxalase I</fullName>
    </alternativeName>
</protein>
<dbReference type="PROSITE" id="PS51819">
    <property type="entry name" value="VOC"/>
    <property type="match status" value="2"/>
</dbReference>
<keyword evidence="5 8" id="KW-0479">Metal-binding</keyword>
<dbReference type="InterPro" id="IPR029068">
    <property type="entry name" value="Glyas_Bleomycin-R_OHBP_Dase"/>
</dbReference>
<evidence type="ECO:0000259" key="9">
    <source>
        <dbReference type="PROSITE" id="PS51819"/>
    </source>
</evidence>
<proteinExistence type="inferred from homology"/>
<dbReference type="PANTHER" id="PTHR10374">
    <property type="entry name" value="LACTOYLGLUTATHIONE LYASE GLYOXALASE I"/>
    <property type="match status" value="1"/>
</dbReference>
<comment type="cofactor">
    <cofactor evidence="1 8">
        <name>Zn(2+)</name>
        <dbReference type="ChEBI" id="CHEBI:29105"/>
    </cofactor>
</comment>
<feature type="domain" description="VOC" evidence="9">
    <location>
        <begin position="67"/>
        <end position="208"/>
    </location>
</feature>
<dbReference type="InterPro" id="IPR018146">
    <property type="entry name" value="Glyoxalase_1_CS"/>
</dbReference>
<name>A0ABR3P521_9PEZI</name>